<evidence type="ECO:0000313" key="2">
    <source>
        <dbReference type="Proteomes" id="UP000887572"/>
    </source>
</evidence>
<proteinExistence type="predicted"/>
<dbReference type="Proteomes" id="UP000887572">
    <property type="component" value="Unplaced"/>
</dbReference>
<dbReference type="WBParaSite" id="Gr19_v10_g5637.t1">
    <property type="protein sequence ID" value="Gr19_v10_g5637.t1"/>
    <property type="gene ID" value="Gr19_v10_g5637"/>
</dbReference>
<protein>
    <submittedName>
        <fullName evidence="3">Uncharacterized protein</fullName>
    </submittedName>
</protein>
<sequence>MKSSTNNKQFVRIIRRTVNHLSKRKQKSPTFAIPVSPKKRPPQLGNMLGDSIEYEDEPKYELIEEVLQSILIEYNLNGLNYDWEDNRRQNPWQQPQHNNDLVSIYDGPMIFD</sequence>
<feature type="region of interest" description="Disordered" evidence="1">
    <location>
        <begin position="25"/>
        <end position="49"/>
    </location>
</feature>
<evidence type="ECO:0000256" key="1">
    <source>
        <dbReference type="SAM" id="MobiDB-lite"/>
    </source>
</evidence>
<name>A0A914I042_GLORO</name>
<dbReference type="AlphaFoldDB" id="A0A914I042"/>
<evidence type="ECO:0000313" key="3">
    <source>
        <dbReference type="WBParaSite" id="Gr19_v10_g5637.t1"/>
    </source>
</evidence>
<organism evidence="2 3">
    <name type="scientific">Globodera rostochiensis</name>
    <name type="common">Golden nematode worm</name>
    <name type="synonym">Heterodera rostochiensis</name>
    <dbReference type="NCBI Taxonomy" id="31243"/>
    <lineage>
        <taxon>Eukaryota</taxon>
        <taxon>Metazoa</taxon>
        <taxon>Ecdysozoa</taxon>
        <taxon>Nematoda</taxon>
        <taxon>Chromadorea</taxon>
        <taxon>Rhabditida</taxon>
        <taxon>Tylenchina</taxon>
        <taxon>Tylenchomorpha</taxon>
        <taxon>Tylenchoidea</taxon>
        <taxon>Heteroderidae</taxon>
        <taxon>Heteroderinae</taxon>
        <taxon>Globodera</taxon>
    </lineage>
</organism>
<keyword evidence="2" id="KW-1185">Reference proteome</keyword>
<accession>A0A914I042</accession>
<reference evidence="3" key="1">
    <citation type="submission" date="2022-11" db="UniProtKB">
        <authorList>
            <consortium name="WormBaseParasite"/>
        </authorList>
    </citation>
    <scope>IDENTIFICATION</scope>
</reference>